<keyword evidence="10" id="KW-0503">Monooxygenase</keyword>
<evidence type="ECO:0000256" key="3">
    <source>
        <dbReference type="ARBA" id="ARBA00022475"/>
    </source>
</evidence>
<keyword evidence="4" id="KW-0997">Cell inner membrane</keyword>
<dbReference type="GO" id="GO:0004497">
    <property type="term" value="F:monooxygenase activity"/>
    <property type="evidence" value="ECO:0007669"/>
    <property type="project" value="UniProtKB-KW"/>
</dbReference>
<dbReference type="OrthoDB" id="4759734at2"/>
<evidence type="ECO:0000313" key="15">
    <source>
        <dbReference type="Proteomes" id="UP000463700"/>
    </source>
</evidence>
<evidence type="ECO:0000256" key="2">
    <source>
        <dbReference type="ARBA" id="ARBA00010823"/>
    </source>
</evidence>
<dbReference type="GO" id="GO:0006629">
    <property type="term" value="P:lipid metabolic process"/>
    <property type="evidence" value="ECO:0007669"/>
    <property type="project" value="InterPro"/>
</dbReference>
<proteinExistence type="inferred from homology"/>
<dbReference type="GO" id="GO:0046872">
    <property type="term" value="F:metal ion binding"/>
    <property type="evidence" value="ECO:0007669"/>
    <property type="project" value="UniProtKB-KW"/>
</dbReference>
<feature type="transmembrane region" description="Helical" evidence="12">
    <location>
        <begin position="217"/>
        <end position="237"/>
    </location>
</feature>
<feature type="domain" description="Fatty acid desaturase" evidence="13">
    <location>
        <begin position="90"/>
        <end position="283"/>
    </location>
</feature>
<protein>
    <recommendedName>
        <fullName evidence="13">Fatty acid desaturase domain-containing protein</fullName>
    </recommendedName>
</protein>
<evidence type="ECO:0000256" key="1">
    <source>
        <dbReference type="ARBA" id="ARBA00004429"/>
    </source>
</evidence>
<keyword evidence="3" id="KW-1003">Cell membrane</keyword>
<evidence type="ECO:0000256" key="12">
    <source>
        <dbReference type="SAM" id="Phobius"/>
    </source>
</evidence>
<dbReference type="PANTHER" id="PTHR38674:SF1">
    <property type="entry name" value="ALKANE 1-MONOOXYGENASE 1"/>
    <property type="match status" value="1"/>
</dbReference>
<organism evidence="14 15">
    <name type="scientific">Paraburkholderia madseniana</name>
    <dbReference type="NCBI Taxonomy" id="2599607"/>
    <lineage>
        <taxon>Bacteria</taxon>
        <taxon>Pseudomonadati</taxon>
        <taxon>Pseudomonadota</taxon>
        <taxon>Betaproteobacteria</taxon>
        <taxon>Burkholderiales</taxon>
        <taxon>Burkholderiaceae</taxon>
        <taxon>Paraburkholderia</taxon>
    </lineage>
</organism>
<keyword evidence="9" id="KW-0408">Iron</keyword>
<comment type="subcellular location">
    <subcellularLocation>
        <location evidence="1">Cell inner membrane</location>
        <topology evidence="1">Multi-pass membrane protein</topology>
    </subcellularLocation>
</comment>
<keyword evidence="6" id="KW-0479">Metal-binding</keyword>
<evidence type="ECO:0000256" key="10">
    <source>
        <dbReference type="ARBA" id="ARBA00023033"/>
    </source>
</evidence>
<evidence type="ECO:0000256" key="11">
    <source>
        <dbReference type="ARBA" id="ARBA00023136"/>
    </source>
</evidence>
<feature type="transmembrane region" description="Helical" evidence="12">
    <location>
        <begin position="92"/>
        <end position="112"/>
    </location>
</feature>
<gene>
    <name evidence="14" type="ORF">FSO04_40110</name>
</gene>
<dbReference type="EMBL" id="VOSW01000131">
    <property type="protein sequence ID" value="KAE8754363.1"/>
    <property type="molecule type" value="Genomic_DNA"/>
</dbReference>
<evidence type="ECO:0000259" key="13">
    <source>
        <dbReference type="Pfam" id="PF00487"/>
    </source>
</evidence>
<sequence>MIFWRNSGGAFWLSLTLPIVAGVSFSVGRPWVFVAVVLFVLPALDATIGRGTPRSRQTTEKTDEDQVPCWFALTWALAVAIGAYRASAASWINLIGLAVACGMLSATAMAHLHELTHRQARIWQQVSDVAFVIVGYPHYRVAHRLHHQHVGNPQFGSTASLGTSVWRHVGRSYAAALIATFSRHSYPCGRVPHSLFRNALFSISLLGLAAFLQWRIALFYIGYAIVSVFVVEAVGYMQHYGFEPDLSRTAITSWDVDFWLSNCLLVNNGFHNAHHLDSEVSFLGLAAQRFTLPGGYFQMLLLTLFPPFWFSTMDRRAKVLLRRWRRRNVCLCNQTSRDVYEVR</sequence>
<accession>A0A6N6W1Q7</accession>
<dbReference type="Proteomes" id="UP000463700">
    <property type="component" value="Unassembled WGS sequence"/>
</dbReference>
<dbReference type="InterPro" id="IPR005804">
    <property type="entry name" value="FA_desaturase_dom"/>
</dbReference>
<feature type="transmembrane region" description="Helical" evidence="12">
    <location>
        <begin position="69"/>
        <end position="86"/>
    </location>
</feature>
<comment type="similarity">
    <text evidence="2">Belongs to the fatty acid desaturase type 1 family. AlkB subfamily.</text>
</comment>
<reference evidence="14 15" key="1">
    <citation type="journal article" date="2020" name="Int. J. Syst. Evol. Microbiol.">
        <title>Paraburkholderia madseniana sp. nov., a phenolic acid-degrading bacterium isolated from acidic forest soil.</title>
        <authorList>
            <person name="Wilhelm R.C."/>
            <person name="Murphy S.J.L."/>
            <person name="Feriancek N.M."/>
            <person name="Karasz D.C."/>
            <person name="DeRito C.M."/>
            <person name="Newman J.D."/>
            <person name="Buckley D.H."/>
        </authorList>
    </citation>
    <scope>NUCLEOTIDE SEQUENCE [LARGE SCALE GENOMIC DNA]</scope>
    <source>
        <strain evidence="14 15">RP11</strain>
    </source>
</reference>
<keyword evidence="11 12" id="KW-0472">Membrane</keyword>
<feature type="transmembrane region" description="Helical" evidence="12">
    <location>
        <begin position="31"/>
        <end position="48"/>
    </location>
</feature>
<evidence type="ECO:0000256" key="9">
    <source>
        <dbReference type="ARBA" id="ARBA00023004"/>
    </source>
</evidence>
<evidence type="ECO:0000256" key="7">
    <source>
        <dbReference type="ARBA" id="ARBA00022989"/>
    </source>
</evidence>
<dbReference type="GO" id="GO:0005886">
    <property type="term" value="C:plasma membrane"/>
    <property type="evidence" value="ECO:0007669"/>
    <property type="project" value="UniProtKB-SubCell"/>
</dbReference>
<feature type="transmembrane region" description="Helical" evidence="12">
    <location>
        <begin position="295"/>
        <end position="313"/>
    </location>
</feature>
<keyword evidence="5 12" id="KW-0812">Transmembrane</keyword>
<dbReference type="AlphaFoldDB" id="A0A6N6W1Q7"/>
<keyword evidence="8" id="KW-0560">Oxidoreductase</keyword>
<evidence type="ECO:0000256" key="8">
    <source>
        <dbReference type="ARBA" id="ARBA00023002"/>
    </source>
</evidence>
<evidence type="ECO:0000256" key="5">
    <source>
        <dbReference type="ARBA" id="ARBA00022692"/>
    </source>
</evidence>
<evidence type="ECO:0000256" key="6">
    <source>
        <dbReference type="ARBA" id="ARBA00022723"/>
    </source>
</evidence>
<dbReference type="InterPro" id="IPR033885">
    <property type="entry name" value="AlkB/XylM"/>
</dbReference>
<dbReference type="Pfam" id="PF00487">
    <property type="entry name" value="FA_desaturase"/>
    <property type="match status" value="1"/>
</dbReference>
<keyword evidence="7 12" id="KW-1133">Transmembrane helix</keyword>
<name>A0A6N6W1Q7_9BURK</name>
<evidence type="ECO:0000313" key="14">
    <source>
        <dbReference type="EMBL" id="KAE8754363.1"/>
    </source>
</evidence>
<evidence type="ECO:0000256" key="4">
    <source>
        <dbReference type="ARBA" id="ARBA00022519"/>
    </source>
</evidence>
<dbReference type="PANTHER" id="PTHR38674">
    <property type="entry name" value="ALKANE 1-MONOOXYGENASE 1"/>
    <property type="match status" value="1"/>
</dbReference>
<comment type="caution">
    <text evidence="14">The sequence shown here is derived from an EMBL/GenBank/DDBJ whole genome shotgun (WGS) entry which is preliminary data.</text>
</comment>